<feature type="compositionally biased region" description="Basic and acidic residues" evidence="5">
    <location>
        <begin position="755"/>
        <end position="772"/>
    </location>
</feature>
<feature type="compositionally biased region" description="Basic and acidic residues" evidence="5">
    <location>
        <begin position="918"/>
        <end position="927"/>
    </location>
</feature>
<feature type="region of interest" description="Disordered" evidence="5">
    <location>
        <begin position="883"/>
        <end position="938"/>
    </location>
</feature>
<feature type="non-terminal residue" evidence="6">
    <location>
        <position position="2126"/>
    </location>
</feature>
<feature type="compositionally biased region" description="Basic and acidic residues" evidence="5">
    <location>
        <begin position="457"/>
        <end position="469"/>
    </location>
</feature>
<feature type="repeat" description="ANK" evidence="3">
    <location>
        <begin position="222"/>
        <end position="254"/>
    </location>
</feature>
<keyword evidence="2 3" id="KW-0040">ANK repeat</keyword>
<organism evidence="6 7">
    <name type="scientific">Meganyctiphanes norvegica</name>
    <name type="common">Northern krill</name>
    <name type="synonym">Thysanopoda norvegica</name>
    <dbReference type="NCBI Taxonomy" id="48144"/>
    <lineage>
        <taxon>Eukaryota</taxon>
        <taxon>Metazoa</taxon>
        <taxon>Ecdysozoa</taxon>
        <taxon>Arthropoda</taxon>
        <taxon>Crustacea</taxon>
        <taxon>Multicrustacea</taxon>
        <taxon>Malacostraca</taxon>
        <taxon>Eumalacostraca</taxon>
        <taxon>Eucarida</taxon>
        <taxon>Euphausiacea</taxon>
        <taxon>Euphausiidae</taxon>
        <taxon>Meganyctiphanes</taxon>
    </lineage>
</organism>
<protein>
    <submittedName>
        <fullName evidence="6">Uncharacterized protein</fullName>
    </submittedName>
</protein>
<feature type="compositionally biased region" description="Low complexity" evidence="5">
    <location>
        <begin position="406"/>
        <end position="417"/>
    </location>
</feature>
<feature type="region of interest" description="Disordered" evidence="5">
    <location>
        <begin position="350"/>
        <end position="381"/>
    </location>
</feature>
<dbReference type="PROSITE" id="PS50297">
    <property type="entry name" value="ANK_REP_REGION"/>
    <property type="match status" value="5"/>
</dbReference>
<dbReference type="Gene3D" id="1.25.40.20">
    <property type="entry name" value="Ankyrin repeat-containing domain"/>
    <property type="match status" value="2"/>
</dbReference>
<feature type="compositionally biased region" description="Polar residues" evidence="5">
    <location>
        <begin position="928"/>
        <end position="938"/>
    </location>
</feature>
<evidence type="ECO:0000256" key="1">
    <source>
        <dbReference type="ARBA" id="ARBA00022737"/>
    </source>
</evidence>
<evidence type="ECO:0000256" key="2">
    <source>
        <dbReference type="ARBA" id="ARBA00023043"/>
    </source>
</evidence>
<sequence>DNMKKLRRVIGTVTNRGASGSKDETGSTTSVGGHSGQLGKSNRSVSIASSLHNASPADGSYVSYDTHSMGSHASFASSAGADIDPYSKSDKNFTKLHKWAYLGDVSKLKKFIKKVPIDSGDSEGRSALHLASSQGHADALLFLLGSKGEVEMQDNAGMTPLLRATEKGHIQLVQMLLQKHVDINILDYDGNGAAHLAARTGSTDLLELLLDCGVDCDTQNKLGRSPLHFGCQESHEGVVESLLRRGAEVNVVDKEGVTPLMIASKLGNRQLVDILLDQGADISPKDSSKWTAADYARFTNHNQLHRHLKSLMEGKGSKSTIGLFPQGILSSQEEDDSDDDIAGLGHAMAASATSDDQEEGNSWKDDDNSWSDGSEAASIKEKPKFNISKFIQSSDESPDVPLQYHQSSQEALSQASSNGGLSQNTGPPKPPRLYASSSSLDQPLDDREPQTVDEEEKDQHASKVSKSDDDSWGDSSVSEPKFKPSVKFNTDSDIDDPAVLLAGDSPEKLNFEMDISSNTRRLSQDILDFNSQPLDLVRKDKLLTQMELGSMEFHSSEEVSFGDEKEDEMLPEELESTEKQQENSPLETPVNSPLKSLTHSTIKSPVNVENEEMLTNPPNISSKSSTPTKKQRTPSKERQRNIQISFDSDSEEDQAHTSNRPPRRKSLIPSGKKFGTFPILSSHSASEADEEEEKSIGKRKHKRKLFPGSDEDQKNNSNVELENNINKNSNRRMDSDKEEQSNDKSNQKGAIFASSHEKESDTNEKFDKDSNKESGSWMDSDIEFSSTSLPKDGSNDNNEVAHNFSPVILSPNRNIPNSVENPNITSESNIIQNVTDIANDKDGDRNSPDNDFPTQKSRGSTLSTVVGTLGREGTMQETEELWEANASISPKRRNSTNSSEESSKSETTNLEQDQMNLPEEKSKEVETPNKSNDVTSNKQLKLTESHKIGTIKSFQDKISPTIEEESGSFSLEKSTTSPQIIVPPTKDSVPFRPLLRRRSSVTSDQLIQIMTNTSLNKSNRPRPSRQASVSGLGSIVFSDEESLSTDHHLSHGSHLAIDELDDGISAASTETEESAHINSGLKDSLLTPLSSLPNNMDIGQLQDLVRELRLKLEKESGRRRALESKVAQLKKTEQQERKQYHHLEEELQHKQQEIVSLSSRVSALNYQSHCEEDTGRLKTQSLEDAQHHCQQLEEELASLRASVVHDDQVLESLKAQINTKDCINQSLQERINQLSQQTKNISMKSIQTEGVPSVCTTSSGVQTTNITQANANVQTNEQSSKQHLVEGQTQTDEAIISSESIVLPGCKDQKTNSSQTESLEQKNFCMQTENEVLPKTDEQPSKLHLVEGQTQTDEAIISSESIVSTKCKDQKNNSSQTESLEQKNFCMQTENEELPKTDEQPSKLHLVEGQTQTDEGIISSESIVSTKCKDQKTNSSQTEYLEHKNFGMQTENEDLPKLQTDDPKMEKLPEEQDACVQTGLELLDELVQKISVSSKQLTTPVASTTQTNAVNLKCTSSQTDCNIELQSTIPPVHLEQILQNLESCSTEHTSTQTQIFWQSQLIQTDELQLSTLHVQTDMMMNNCEVVPQKQVVNSSCQTMSVSKQMGCQTDGELSLITVDDQALSHTHQDLSSAPSLDVAHQLHKVLSPMIANLTQDMKTVIDESLGTNGQREPEMREALTAALTDHLRILEDRLISRMQQSVLVQNEDVGHQQNEVLKRVQHQLTAQLDTLSQQQQQEANRQFQLKSSEGQDYQQQISRLQSSFQRGMEDLRTDLTVLYGRQGNTSRLAQLEATLMTLTETNKQVQASLIRSVEESRVGSYEALQQMQSHLTTQLLEVQNVIKLAIMSKLSSADIQEEVSRSILGKLDTMEKSIVNSLTPVWDTSEIEGEVRQLSHEVHKKINVLQKSMESSELEHKQLELLQHMNDLKESNKSLASLVKSRSASSVDVSEAVEENFHILQDHIRKLQTTLMAKVNELSQQTSIAEEQKTTWLSKQMSEITTQIAATQCNLSRLQTFVESSASLPTSGHLDETILTTMKVSSDQSLASLKFQNQSVISLLESLQKEVHAALGKVKNSDVGTQKEVQIIQEQLIGREQEVSRLNSLKEDQKDKIHQLNCRIDRLTQQ</sequence>
<feature type="compositionally biased region" description="Low complexity" evidence="5">
    <location>
        <begin position="715"/>
        <end position="728"/>
    </location>
</feature>
<feature type="compositionally biased region" description="Low complexity" evidence="5">
    <location>
        <begin position="895"/>
        <end position="909"/>
    </location>
</feature>
<feature type="compositionally biased region" description="Basic and acidic residues" evidence="5">
    <location>
        <begin position="731"/>
        <end position="746"/>
    </location>
</feature>
<feature type="region of interest" description="Disordered" evidence="5">
    <location>
        <begin position="394"/>
        <end position="505"/>
    </location>
</feature>
<feature type="repeat" description="ANK" evidence="3">
    <location>
        <begin position="156"/>
        <end position="188"/>
    </location>
</feature>
<feature type="compositionally biased region" description="Polar residues" evidence="5">
    <location>
        <begin position="967"/>
        <end position="979"/>
    </location>
</feature>
<evidence type="ECO:0000256" key="4">
    <source>
        <dbReference type="SAM" id="Coils"/>
    </source>
</evidence>
<reference evidence="6 7" key="1">
    <citation type="submission" date="2024-05" db="EMBL/GenBank/DDBJ databases">
        <authorList>
            <person name="Wallberg A."/>
        </authorList>
    </citation>
    <scope>NUCLEOTIDE SEQUENCE [LARGE SCALE GENOMIC DNA]</scope>
</reference>
<feature type="compositionally biased region" description="Polar residues" evidence="5">
    <location>
        <begin position="811"/>
        <end position="836"/>
    </location>
</feature>
<feature type="compositionally biased region" description="Polar residues" evidence="5">
    <location>
        <begin position="616"/>
        <end position="628"/>
    </location>
</feature>
<dbReference type="EMBL" id="CAXKWB010002501">
    <property type="protein sequence ID" value="CAL4067070.1"/>
    <property type="molecule type" value="Genomic_DNA"/>
</dbReference>
<feature type="region of interest" description="Disordered" evidence="5">
    <location>
        <begin position="549"/>
        <end position="865"/>
    </location>
</feature>
<dbReference type="InterPro" id="IPR002110">
    <property type="entry name" value="Ankyrin_rpt"/>
</dbReference>
<dbReference type="InterPro" id="IPR036770">
    <property type="entry name" value="Ankyrin_rpt-contain_sf"/>
</dbReference>
<feature type="region of interest" description="Disordered" evidence="5">
    <location>
        <begin position="967"/>
        <end position="991"/>
    </location>
</feature>
<name>A0AAV2PY48_MEGNR</name>
<feature type="compositionally biased region" description="Polar residues" evidence="5">
    <location>
        <begin position="582"/>
        <end position="604"/>
    </location>
</feature>
<proteinExistence type="predicted"/>
<evidence type="ECO:0000313" key="6">
    <source>
        <dbReference type="EMBL" id="CAL4067070.1"/>
    </source>
</evidence>
<feature type="compositionally biased region" description="Polar residues" evidence="5">
    <location>
        <begin position="783"/>
        <end position="800"/>
    </location>
</feature>
<evidence type="ECO:0000256" key="5">
    <source>
        <dbReference type="SAM" id="MobiDB-lite"/>
    </source>
</evidence>
<feature type="compositionally biased region" description="Basic and acidic residues" evidence="5">
    <location>
        <begin position="838"/>
        <end position="848"/>
    </location>
</feature>
<dbReference type="PANTHER" id="PTHR24173">
    <property type="entry name" value="ANKYRIN REPEAT CONTAINING"/>
    <property type="match status" value="1"/>
</dbReference>
<feature type="compositionally biased region" description="Acidic residues" evidence="5">
    <location>
        <begin position="560"/>
        <end position="575"/>
    </location>
</feature>
<feature type="non-terminal residue" evidence="6">
    <location>
        <position position="1"/>
    </location>
</feature>
<dbReference type="SUPFAM" id="SSF48403">
    <property type="entry name" value="Ankyrin repeat"/>
    <property type="match status" value="1"/>
</dbReference>
<dbReference type="PRINTS" id="PR01415">
    <property type="entry name" value="ANKYRIN"/>
</dbReference>
<feature type="compositionally biased region" description="Polar residues" evidence="5">
    <location>
        <begin position="852"/>
        <end position="865"/>
    </location>
</feature>
<keyword evidence="1" id="KW-0677">Repeat</keyword>
<feature type="coiled-coil region" evidence="4">
    <location>
        <begin position="2099"/>
        <end position="2126"/>
    </location>
</feature>
<feature type="coiled-coil region" evidence="4">
    <location>
        <begin position="1098"/>
        <end position="1244"/>
    </location>
</feature>
<dbReference type="Pfam" id="PF12796">
    <property type="entry name" value="Ank_2"/>
    <property type="match status" value="2"/>
</dbReference>
<dbReference type="PANTHER" id="PTHR24173:SF74">
    <property type="entry name" value="ANKYRIN REPEAT DOMAIN-CONTAINING PROTEIN 16"/>
    <property type="match status" value="1"/>
</dbReference>
<feature type="repeat" description="ANK" evidence="3">
    <location>
        <begin position="255"/>
        <end position="287"/>
    </location>
</feature>
<gene>
    <name evidence="6" type="ORF">MNOR_LOCUS6156</name>
</gene>
<keyword evidence="7" id="KW-1185">Reference proteome</keyword>
<evidence type="ECO:0000313" key="7">
    <source>
        <dbReference type="Proteomes" id="UP001497623"/>
    </source>
</evidence>
<dbReference type="SMART" id="SM00248">
    <property type="entry name" value="ANK"/>
    <property type="match status" value="5"/>
</dbReference>
<feature type="repeat" description="ANK" evidence="3">
    <location>
        <begin position="189"/>
        <end position="221"/>
    </location>
</feature>
<feature type="repeat" description="ANK" evidence="3">
    <location>
        <begin position="123"/>
        <end position="155"/>
    </location>
</feature>
<accession>A0AAV2PY48</accession>
<comment type="caution">
    <text evidence="6">The sequence shown here is derived from an EMBL/GenBank/DDBJ whole genome shotgun (WGS) entry which is preliminary data.</text>
</comment>
<feature type="region of interest" description="Disordered" evidence="5">
    <location>
        <begin position="12"/>
        <end position="41"/>
    </location>
</feature>
<keyword evidence="4" id="KW-0175">Coiled coil</keyword>
<dbReference type="PROSITE" id="PS50088">
    <property type="entry name" value="ANK_REPEAT"/>
    <property type="match status" value="5"/>
</dbReference>
<dbReference type="Proteomes" id="UP001497623">
    <property type="component" value="Unassembled WGS sequence"/>
</dbReference>
<evidence type="ECO:0000256" key="3">
    <source>
        <dbReference type="PROSITE-ProRule" id="PRU00023"/>
    </source>
</evidence>